<dbReference type="PANTHER" id="PTHR21404:SF3">
    <property type="entry name" value="SMALL RNA 2'-O-METHYLTRANSFERASE"/>
    <property type="match status" value="1"/>
</dbReference>
<dbReference type="STRING" id="1754190.A0A1Y2C919"/>
<name>A0A1Y2C919_9FUNG</name>
<dbReference type="EC" id="2.1.1.386" evidence="11"/>
<proteinExistence type="inferred from homology"/>
<evidence type="ECO:0000256" key="2">
    <source>
        <dbReference type="ARBA" id="ARBA00009026"/>
    </source>
</evidence>
<dbReference type="InterPro" id="IPR026610">
    <property type="entry name" value="Hen1"/>
</dbReference>
<keyword evidence="14" id="KW-1185">Reference proteome</keyword>
<keyword evidence="9" id="KW-0694">RNA-binding</keyword>
<keyword evidence="4" id="KW-0489">Methyltransferase</keyword>
<dbReference type="Proteomes" id="UP000193920">
    <property type="component" value="Unassembled WGS sequence"/>
</dbReference>
<evidence type="ECO:0000256" key="12">
    <source>
        <dbReference type="ARBA" id="ARBA00048418"/>
    </source>
</evidence>
<dbReference type="GO" id="GO:0005737">
    <property type="term" value="C:cytoplasm"/>
    <property type="evidence" value="ECO:0007669"/>
    <property type="project" value="TreeGrafter"/>
</dbReference>
<comment type="caution">
    <text evidence="13">The sequence shown here is derived from an EMBL/GenBank/DDBJ whole genome shotgun (WGS) entry which is preliminary data.</text>
</comment>
<keyword evidence="8" id="KW-0460">Magnesium</keyword>
<evidence type="ECO:0000313" key="13">
    <source>
        <dbReference type="EMBL" id="ORY43531.1"/>
    </source>
</evidence>
<dbReference type="GO" id="GO:0030422">
    <property type="term" value="P:siRNA processing"/>
    <property type="evidence" value="ECO:0007669"/>
    <property type="project" value="TreeGrafter"/>
</dbReference>
<evidence type="ECO:0000256" key="5">
    <source>
        <dbReference type="ARBA" id="ARBA00022679"/>
    </source>
</evidence>
<dbReference type="AlphaFoldDB" id="A0A1Y2C919"/>
<reference evidence="13 14" key="1">
    <citation type="submission" date="2016-08" db="EMBL/GenBank/DDBJ databases">
        <title>A Parts List for Fungal Cellulosomes Revealed by Comparative Genomics.</title>
        <authorList>
            <consortium name="DOE Joint Genome Institute"/>
            <person name="Haitjema C.H."/>
            <person name="Gilmore S.P."/>
            <person name="Henske J.K."/>
            <person name="Solomon K.V."/>
            <person name="De Groot R."/>
            <person name="Kuo A."/>
            <person name="Mondo S.J."/>
            <person name="Salamov A.A."/>
            <person name="Labutti K."/>
            <person name="Zhao Z."/>
            <person name="Chiniquy J."/>
            <person name="Barry K."/>
            <person name="Brewer H.M."/>
            <person name="Purvine S.O."/>
            <person name="Wright A.T."/>
            <person name="Boxma B."/>
            <person name="Van Alen T."/>
            <person name="Hackstein J.H."/>
            <person name="Baker S.E."/>
            <person name="Grigoriev I.V."/>
            <person name="O'Malley M.A."/>
        </authorList>
    </citation>
    <scope>NUCLEOTIDE SEQUENCE [LARGE SCALE GENOMIC DNA]</scope>
    <source>
        <strain evidence="13 14">G1</strain>
    </source>
</reference>
<dbReference type="GO" id="GO:0003723">
    <property type="term" value="F:RNA binding"/>
    <property type="evidence" value="ECO:0007669"/>
    <property type="project" value="UniProtKB-KW"/>
</dbReference>
<dbReference type="Gene3D" id="3.40.50.150">
    <property type="entry name" value="Vaccinia Virus protein VP39"/>
    <property type="match status" value="1"/>
</dbReference>
<protein>
    <recommendedName>
        <fullName evidence="3">Small RNA 2'-O-methyltransferase</fullName>
        <ecNumber evidence="11">2.1.1.386</ecNumber>
    </recommendedName>
</protein>
<comment type="cofactor">
    <cofactor evidence="1">
        <name>Mg(2+)</name>
        <dbReference type="ChEBI" id="CHEBI:18420"/>
    </cofactor>
</comment>
<organism evidence="13 14">
    <name type="scientific">Neocallimastix californiae</name>
    <dbReference type="NCBI Taxonomy" id="1754190"/>
    <lineage>
        <taxon>Eukaryota</taxon>
        <taxon>Fungi</taxon>
        <taxon>Fungi incertae sedis</taxon>
        <taxon>Chytridiomycota</taxon>
        <taxon>Chytridiomycota incertae sedis</taxon>
        <taxon>Neocallimastigomycetes</taxon>
        <taxon>Neocallimastigales</taxon>
        <taxon>Neocallimastigaceae</taxon>
        <taxon>Neocallimastix</taxon>
    </lineage>
</organism>
<evidence type="ECO:0000256" key="7">
    <source>
        <dbReference type="ARBA" id="ARBA00022723"/>
    </source>
</evidence>
<keyword evidence="10" id="KW-0943">RNA-mediated gene silencing</keyword>
<comment type="catalytic activity">
    <reaction evidence="12">
        <text>small RNA 3'-end nucleotide + S-adenosyl-L-methionine = small RNA 3'-end 2'-O-methylnucleotide + S-adenosyl-L-homocysteine + H(+)</text>
        <dbReference type="Rhea" id="RHEA:37887"/>
        <dbReference type="Rhea" id="RHEA-COMP:10415"/>
        <dbReference type="Rhea" id="RHEA-COMP:10416"/>
        <dbReference type="ChEBI" id="CHEBI:15378"/>
        <dbReference type="ChEBI" id="CHEBI:57856"/>
        <dbReference type="ChEBI" id="CHEBI:59789"/>
        <dbReference type="ChEBI" id="CHEBI:74896"/>
        <dbReference type="ChEBI" id="CHEBI:74898"/>
        <dbReference type="EC" id="2.1.1.386"/>
    </reaction>
</comment>
<dbReference type="InterPro" id="IPR029063">
    <property type="entry name" value="SAM-dependent_MTases_sf"/>
</dbReference>
<dbReference type="EMBL" id="MCOG01000116">
    <property type="protein sequence ID" value="ORY43531.1"/>
    <property type="molecule type" value="Genomic_DNA"/>
</dbReference>
<evidence type="ECO:0000256" key="8">
    <source>
        <dbReference type="ARBA" id="ARBA00022842"/>
    </source>
</evidence>
<evidence type="ECO:0000256" key="10">
    <source>
        <dbReference type="ARBA" id="ARBA00023158"/>
    </source>
</evidence>
<dbReference type="GO" id="GO:0046872">
    <property type="term" value="F:metal ion binding"/>
    <property type="evidence" value="ECO:0007669"/>
    <property type="project" value="UniProtKB-KW"/>
</dbReference>
<dbReference type="PANTHER" id="PTHR21404">
    <property type="entry name" value="HEN1"/>
    <property type="match status" value="1"/>
</dbReference>
<evidence type="ECO:0000256" key="9">
    <source>
        <dbReference type="ARBA" id="ARBA00022884"/>
    </source>
</evidence>
<evidence type="ECO:0000256" key="6">
    <source>
        <dbReference type="ARBA" id="ARBA00022691"/>
    </source>
</evidence>
<dbReference type="OrthoDB" id="2154311at2759"/>
<dbReference type="GO" id="GO:0001510">
    <property type="term" value="P:RNA methylation"/>
    <property type="evidence" value="ECO:0007669"/>
    <property type="project" value="InterPro"/>
</dbReference>
<dbReference type="GO" id="GO:0090486">
    <property type="term" value="F:small RNA 2'-O-methyltransferase activity"/>
    <property type="evidence" value="ECO:0007669"/>
    <property type="project" value="UniProtKB-EC"/>
</dbReference>
<evidence type="ECO:0000256" key="11">
    <source>
        <dbReference type="ARBA" id="ARBA00035025"/>
    </source>
</evidence>
<accession>A0A1Y2C919</accession>
<comment type="similarity">
    <text evidence="2">Belongs to the methyltransferase superfamily. HEN1 family.</text>
</comment>
<evidence type="ECO:0000256" key="1">
    <source>
        <dbReference type="ARBA" id="ARBA00001946"/>
    </source>
</evidence>
<dbReference type="Pfam" id="PF13489">
    <property type="entry name" value="Methyltransf_23"/>
    <property type="match status" value="1"/>
</dbReference>
<keyword evidence="6" id="KW-0949">S-adenosyl-L-methionine</keyword>
<dbReference type="GO" id="GO:0005634">
    <property type="term" value="C:nucleus"/>
    <property type="evidence" value="ECO:0007669"/>
    <property type="project" value="TreeGrafter"/>
</dbReference>
<gene>
    <name evidence="13" type="ORF">LY90DRAFT_671713</name>
</gene>
<evidence type="ECO:0000256" key="3">
    <source>
        <dbReference type="ARBA" id="ARBA00021330"/>
    </source>
</evidence>
<evidence type="ECO:0000256" key="4">
    <source>
        <dbReference type="ARBA" id="ARBA00022603"/>
    </source>
</evidence>
<dbReference type="SUPFAM" id="SSF53335">
    <property type="entry name" value="S-adenosyl-L-methionine-dependent methyltransferases"/>
    <property type="match status" value="1"/>
</dbReference>
<keyword evidence="7" id="KW-0479">Metal-binding</keyword>
<evidence type="ECO:0000313" key="14">
    <source>
        <dbReference type="Proteomes" id="UP000193920"/>
    </source>
</evidence>
<sequence>MKSFFEPPLWFERRTLILKILNKHKDFKKVIDYGCNVGNLLEVLKNNSDYEEIIAVDNDENVLKEAYEKSKVTKYFMVYLKTKPLNIKLLKGNIKYADVRLLNSDALICSEVIEHLDNETLEIFPKIVFNIYKPKVVIITTPNCEFNYYFKELNYGTPQQKFRHEEHLFEWTRKEFNLWVKNIAEKYNYKFEITGIGSAPKEIVDGDRGYCTQIAIFERIEQCENNSIKNDINTEKLTEIFDCLYNIDYPYFDNSNVSVDEILKELVCFSKNYIDRIKLISSETNDQSYNENQESSDKIISNYTNISENTNENNSKKKYLNEENSINKDESNNKISTKYQYAINLEDIWQDYYINRLCGNKEKLKKVLKSDEVNSIFFFNNDENQSTDNENNNTEKVYIRNIDDLYDCFDKYYNKEDYESEYLSYSTDDDYNNKTDKYNEYSDTDKDSFWDHYSDSYHDNYSDAEHNF</sequence>
<keyword evidence="5" id="KW-0808">Transferase</keyword>